<evidence type="ECO:0000259" key="2">
    <source>
        <dbReference type="SMART" id="SM01324"/>
    </source>
</evidence>
<dbReference type="RefSeq" id="WP_127111153.1">
    <property type="nucleotide sequence ID" value="NZ_RZGR01000008.1"/>
</dbReference>
<name>A0A3S0VNL5_9GAMM</name>
<dbReference type="AlphaFoldDB" id="A0A3S0VNL5"/>
<feature type="signal peptide" evidence="1">
    <location>
        <begin position="1"/>
        <end position="19"/>
    </location>
</feature>
<keyword evidence="4" id="KW-1185">Reference proteome</keyword>
<dbReference type="SMART" id="SM01324">
    <property type="entry name" value="YARHG"/>
    <property type="match status" value="1"/>
</dbReference>
<dbReference type="InterPro" id="IPR025582">
    <property type="entry name" value="YARHG_dom"/>
</dbReference>
<organism evidence="3 4">
    <name type="scientific">Legionella septentrionalis</name>
    <dbReference type="NCBI Taxonomy" id="2498109"/>
    <lineage>
        <taxon>Bacteria</taxon>
        <taxon>Pseudomonadati</taxon>
        <taxon>Pseudomonadota</taxon>
        <taxon>Gammaproteobacteria</taxon>
        <taxon>Legionellales</taxon>
        <taxon>Legionellaceae</taxon>
        <taxon>Legionella</taxon>
    </lineage>
</organism>
<keyword evidence="1" id="KW-0732">Signal</keyword>
<feature type="chain" id="PRO_5018545557" evidence="1">
    <location>
        <begin position="20"/>
        <end position="343"/>
    </location>
</feature>
<comment type="caution">
    <text evidence="3">The sequence shown here is derived from an EMBL/GenBank/DDBJ whole genome shotgun (WGS) entry which is preliminary data.</text>
</comment>
<gene>
    <name evidence="3" type="ORF">EKM59_03765</name>
</gene>
<feature type="domain" description="YARHG" evidence="2">
    <location>
        <begin position="260"/>
        <end position="340"/>
    </location>
</feature>
<accession>A0A3S0VNL5</accession>
<evidence type="ECO:0000313" key="3">
    <source>
        <dbReference type="EMBL" id="RUQ89206.1"/>
    </source>
</evidence>
<protein>
    <submittedName>
        <fullName evidence="3">YARHG domain-containing protein</fullName>
    </submittedName>
</protein>
<dbReference type="EMBL" id="RZGR01000008">
    <property type="protein sequence ID" value="RUQ89206.1"/>
    <property type="molecule type" value="Genomic_DNA"/>
</dbReference>
<reference evidence="3 4" key="1">
    <citation type="submission" date="2018-12" db="EMBL/GenBank/DDBJ databases">
        <title>Legionella sp,whole genome shotgun sequence.</title>
        <authorList>
            <person name="Wu H."/>
        </authorList>
    </citation>
    <scope>NUCLEOTIDE SEQUENCE [LARGE SCALE GENOMIC DNA]</scope>
    <source>
        <strain evidence="4">km714</strain>
    </source>
</reference>
<dbReference type="Pfam" id="PF13308">
    <property type="entry name" value="YARHG"/>
    <property type="match status" value="1"/>
</dbReference>
<proteinExistence type="predicted"/>
<dbReference type="Proteomes" id="UP000288012">
    <property type="component" value="Unassembled WGS sequence"/>
</dbReference>
<dbReference type="Gene3D" id="1.20.58.1690">
    <property type="match status" value="1"/>
</dbReference>
<dbReference type="Gene3D" id="2.60.40.3680">
    <property type="match status" value="1"/>
</dbReference>
<evidence type="ECO:0000256" key="1">
    <source>
        <dbReference type="SAM" id="SignalP"/>
    </source>
</evidence>
<dbReference type="InterPro" id="IPR038434">
    <property type="entry name" value="YARHG_sf"/>
</dbReference>
<evidence type="ECO:0000313" key="4">
    <source>
        <dbReference type="Proteomes" id="UP000288012"/>
    </source>
</evidence>
<sequence length="343" mass="39608">MRILANIVLFLLASFPLHANDTAFGGQGALPFPVSETGIRMLSEKITIVGHHLNQEGWKGEWNYTCHFTFQNMLDKPMQIKMGFPFPIYDELSEVAIPEKQTLRKGDPLIYGFIVHVNDRLIPAEKQKIAANEEKGLYYTDAYLWNMSFLPWQTVEITHRYKTGATFDALGFHWITYVLKTGGLWKDGSIGHTDIEVIPNTPTRLCSELDLKSAYLKPLPPGIKIIAEGKNRIYRWNLKNFRPQEDLRLCLQTGKNYVRYQLLYPLLQEENAISLKKLSRAEVNLLKNTVYAQYGRPFKSQKLQSFFNKQWWYEINPNYSDALLSTEDKKIIAILQIQQGESP</sequence>